<organism evidence="3 4">
    <name type="scientific">Enterococcus silesiacus</name>
    <dbReference type="NCBI Taxonomy" id="332949"/>
    <lineage>
        <taxon>Bacteria</taxon>
        <taxon>Bacillati</taxon>
        <taxon>Bacillota</taxon>
        <taxon>Bacilli</taxon>
        <taxon>Lactobacillales</taxon>
        <taxon>Enterococcaceae</taxon>
        <taxon>Enterococcus</taxon>
    </lineage>
</organism>
<dbReference type="PANTHER" id="PTHR11895">
    <property type="entry name" value="TRANSAMIDASE"/>
    <property type="match status" value="1"/>
</dbReference>
<proteinExistence type="inferred from homology"/>
<dbReference type="PANTHER" id="PTHR11895:SF7">
    <property type="entry name" value="GLUTAMYL-TRNA(GLN) AMIDOTRANSFERASE SUBUNIT A, MITOCHONDRIAL"/>
    <property type="match status" value="1"/>
</dbReference>
<dbReference type="RefSeq" id="WP_083429147.1">
    <property type="nucleotide sequence ID" value="NZ_JXLC01000012.1"/>
</dbReference>
<dbReference type="Gene3D" id="3.90.1300.10">
    <property type="entry name" value="Amidase signature (AS) domain"/>
    <property type="match status" value="1"/>
</dbReference>
<evidence type="ECO:0000259" key="2">
    <source>
        <dbReference type="Pfam" id="PF01425"/>
    </source>
</evidence>
<dbReference type="InterPro" id="IPR023631">
    <property type="entry name" value="Amidase_dom"/>
</dbReference>
<dbReference type="InterPro" id="IPR000120">
    <property type="entry name" value="Amidase"/>
</dbReference>
<evidence type="ECO:0000313" key="4">
    <source>
        <dbReference type="Proteomes" id="UP000183039"/>
    </source>
</evidence>
<name>A0AA91GA77_9ENTE</name>
<dbReference type="SUPFAM" id="SSF75304">
    <property type="entry name" value="Amidase signature (AS) enzymes"/>
    <property type="match status" value="1"/>
</dbReference>
<gene>
    <name evidence="3" type="ORF">RV15_GL000558</name>
</gene>
<protein>
    <submittedName>
        <fullName evidence="3">6-aminohexanoate-cyclic-dimer hydrolase</fullName>
    </submittedName>
</protein>
<evidence type="ECO:0000256" key="1">
    <source>
        <dbReference type="ARBA" id="ARBA00009199"/>
    </source>
</evidence>
<comment type="similarity">
    <text evidence="1">Belongs to the amidase family.</text>
</comment>
<dbReference type="AlphaFoldDB" id="A0AA91GA77"/>
<comment type="caution">
    <text evidence="3">The sequence shown here is derived from an EMBL/GenBank/DDBJ whole genome shotgun (WGS) entry which is preliminary data.</text>
</comment>
<feature type="domain" description="Amidase" evidence="2">
    <location>
        <begin position="85"/>
        <end position="513"/>
    </location>
</feature>
<sequence>MKKMGNKLQSCGILLLISIVLAPFSLGYAEAIETSQSPKTIVDIAISPNVNEGVTSNFTIEEYESSSALELAEAVRNKRITSVQLVNFAFKNIKEKDATLNAMITLREEEALKEAAELQDRGQPFLGVPLLVKGLGHTITGGSNSNGLTFSKDVISHSTSPFTKAFQEAGFIVIGQTNYPELGLKNITDSKLYGPTGSAWDPRYQAGGSSGGSAAGVAAGYAPVGSGSDAGGSIRIPASWNGVIGLKPSRGVLVGNSASERNQTSHFAETKTMADTKTLFNTFQKKELPQINFTTDLKIGYSTKSPVGTPVQPEAVEAVENAVVFLRSEGFQVEEVDQPYNGVELMKNYYTIGASSAGIIEFLAKQQLKRSVSIDDVDLTTWALYQTSQELTKADVNHAWETIQKMSAELASFQAKYPLFLTPTTASTAPLVGDSMMKPEDIEAIRNMENLSKEEKQQLVYDQWFLGLSYTPFTQVANLTGTPAISLPTYVTSKGLPLGIQFMSAKYNDRLLLSVGDFFEEHKKFNQLASKSQTYSEEK</sequence>
<dbReference type="GO" id="GO:0016787">
    <property type="term" value="F:hydrolase activity"/>
    <property type="evidence" value="ECO:0007669"/>
    <property type="project" value="UniProtKB-KW"/>
</dbReference>
<dbReference type="PROSITE" id="PS00571">
    <property type="entry name" value="AMIDASES"/>
    <property type="match status" value="1"/>
</dbReference>
<dbReference type="InterPro" id="IPR036928">
    <property type="entry name" value="AS_sf"/>
</dbReference>
<reference evidence="3 4" key="1">
    <citation type="submission" date="2014-12" db="EMBL/GenBank/DDBJ databases">
        <title>Draft genome sequences of 29 type strains of Enterococci.</title>
        <authorList>
            <person name="Zhong Z."/>
            <person name="Sun Z."/>
            <person name="Liu W."/>
            <person name="Zhang W."/>
            <person name="Zhang H."/>
        </authorList>
    </citation>
    <scope>NUCLEOTIDE SEQUENCE [LARGE SCALE GENOMIC DNA]</scope>
    <source>
        <strain evidence="3 4">DSM 22801</strain>
    </source>
</reference>
<evidence type="ECO:0000313" key="3">
    <source>
        <dbReference type="EMBL" id="OJG91674.1"/>
    </source>
</evidence>
<dbReference type="Proteomes" id="UP000183039">
    <property type="component" value="Unassembled WGS sequence"/>
</dbReference>
<accession>A0AA91GA77</accession>
<dbReference type="EMBL" id="JXLC01000012">
    <property type="protein sequence ID" value="OJG91674.1"/>
    <property type="molecule type" value="Genomic_DNA"/>
</dbReference>
<keyword evidence="3" id="KW-0378">Hydrolase</keyword>
<dbReference type="InterPro" id="IPR020556">
    <property type="entry name" value="Amidase_CS"/>
</dbReference>
<dbReference type="Pfam" id="PF01425">
    <property type="entry name" value="Amidase"/>
    <property type="match status" value="1"/>
</dbReference>